<gene>
    <name evidence="6" type="ORF">AACT_1918</name>
</gene>
<comment type="similarity">
    <text evidence="1">Belongs to the SorC transcriptional regulatory family.</text>
</comment>
<evidence type="ECO:0000256" key="4">
    <source>
        <dbReference type="ARBA" id="ARBA00023163"/>
    </source>
</evidence>
<keyword evidence="3" id="KW-0238">DNA-binding</keyword>
<dbReference type="GO" id="GO:0003677">
    <property type="term" value="F:DNA binding"/>
    <property type="evidence" value="ECO:0007669"/>
    <property type="project" value="UniProtKB-KW"/>
</dbReference>
<keyword evidence="2" id="KW-0805">Transcription regulation</keyword>
<dbReference type="InterPro" id="IPR037171">
    <property type="entry name" value="NagB/RpiA_transferase-like"/>
</dbReference>
<dbReference type="AlphaFoldDB" id="A0A6M8EWX2"/>
<dbReference type="GO" id="GO:0030246">
    <property type="term" value="F:carbohydrate binding"/>
    <property type="evidence" value="ECO:0007669"/>
    <property type="project" value="InterPro"/>
</dbReference>
<dbReference type="Proteomes" id="UP000503483">
    <property type="component" value="Chromosome"/>
</dbReference>
<organism evidence="6 7">
    <name type="scientific">Arcobacter acticola</name>
    <dbReference type="NCBI Taxonomy" id="1849015"/>
    <lineage>
        <taxon>Bacteria</taxon>
        <taxon>Pseudomonadati</taxon>
        <taxon>Campylobacterota</taxon>
        <taxon>Epsilonproteobacteria</taxon>
        <taxon>Campylobacterales</taxon>
        <taxon>Arcobacteraceae</taxon>
        <taxon>Arcobacter</taxon>
    </lineage>
</organism>
<evidence type="ECO:0000256" key="1">
    <source>
        <dbReference type="ARBA" id="ARBA00010466"/>
    </source>
</evidence>
<evidence type="ECO:0000313" key="6">
    <source>
        <dbReference type="EMBL" id="QKE29065.1"/>
    </source>
</evidence>
<dbReference type="InterPro" id="IPR051054">
    <property type="entry name" value="SorC_transcr_regulators"/>
</dbReference>
<dbReference type="PANTHER" id="PTHR34294:SF1">
    <property type="entry name" value="TRANSCRIPTIONAL REGULATOR LSRR"/>
    <property type="match status" value="1"/>
</dbReference>
<proteinExistence type="inferred from homology"/>
<feature type="domain" description="Sugar-binding" evidence="5">
    <location>
        <begin position="60"/>
        <end position="314"/>
    </location>
</feature>
<protein>
    <submittedName>
        <fullName evidence="6">Sugar metabolism-associated transcriptional regulator, DeoR/GlpR family</fullName>
    </submittedName>
</protein>
<name>A0A6M8EWX2_9BACT</name>
<accession>A0A6M8EWX2</accession>
<dbReference type="InterPro" id="IPR007324">
    <property type="entry name" value="Sugar-bd_dom_put"/>
</dbReference>
<evidence type="ECO:0000259" key="5">
    <source>
        <dbReference type="Pfam" id="PF04198"/>
    </source>
</evidence>
<dbReference type="PANTHER" id="PTHR34294">
    <property type="entry name" value="TRANSCRIPTIONAL REGULATOR-RELATED"/>
    <property type="match status" value="1"/>
</dbReference>
<evidence type="ECO:0000256" key="2">
    <source>
        <dbReference type="ARBA" id="ARBA00023015"/>
    </source>
</evidence>
<evidence type="ECO:0000256" key="3">
    <source>
        <dbReference type="ARBA" id="ARBA00023125"/>
    </source>
</evidence>
<evidence type="ECO:0000313" key="7">
    <source>
        <dbReference type="Proteomes" id="UP000503483"/>
    </source>
</evidence>
<dbReference type="EMBL" id="CP042652">
    <property type="protein sequence ID" value="QKE29065.1"/>
    <property type="molecule type" value="Genomic_DNA"/>
</dbReference>
<keyword evidence="4" id="KW-0804">Transcription</keyword>
<keyword evidence="7" id="KW-1185">Reference proteome</keyword>
<sequence>MIYKKGDKYDLAARAGWLYYVAGYNQEEIANEFGISRQSAQRMVSLSVSEKLIKVRLDHPIASCMKLASELKKKYSLKECEVIPSVTQEISTNVGLGQAGAQILEKYLESKEPLIIGLGTGKVLNMIANELSPINGSQHKLLSLVGNMANDGSASSHEVVSKIADKTNATYYPMPLPLIVKTEEERDLLHNQQSTKNILALSEKVDISFVGIGQIDGTAPMYKDNFITEEELNSLLEAKAVGEIIGWAFDINGNIIDGCTNKRLTSIPLKKNPEKLIIGIAAIQAKLTAIKAALEGKLINGLITNEMCAKALLA</sequence>
<dbReference type="Pfam" id="PF04198">
    <property type="entry name" value="Sugar-bind"/>
    <property type="match status" value="1"/>
</dbReference>
<dbReference type="InterPro" id="IPR036388">
    <property type="entry name" value="WH-like_DNA-bd_sf"/>
</dbReference>
<dbReference type="KEGG" id="paco:AACT_1918"/>
<dbReference type="Gene3D" id="3.40.50.1360">
    <property type="match status" value="1"/>
</dbReference>
<dbReference type="RefSeq" id="WP_172126619.1">
    <property type="nucleotide sequence ID" value="NZ_CP042652.1"/>
</dbReference>
<dbReference type="Gene3D" id="1.10.10.10">
    <property type="entry name" value="Winged helix-like DNA-binding domain superfamily/Winged helix DNA-binding domain"/>
    <property type="match status" value="1"/>
</dbReference>
<dbReference type="SUPFAM" id="SSF100950">
    <property type="entry name" value="NagB/RpiA/CoA transferase-like"/>
    <property type="match status" value="1"/>
</dbReference>
<reference evidence="6 7" key="1">
    <citation type="submission" date="2019-08" db="EMBL/GenBank/DDBJ databases">
        <title>Complete genome sequence of Arcobacter acticola.</title>
        <authorList>
            <person name="Miller W."/>
        </authorList>
    </citation>
    <scope>NUCLEOTIDE SEQUENCE [LARGE SCALE GENOMIC DNA]</scope>
    <source>
        <strain evidence="6 7">KCTC 52212</strain>
    </source>
</reference>